<reference evidence="4" key="1">
    <citation type="submission" date="2018-10" db="EMBL/GenBank/DDBJ databases">
        <title>Acidithiobacillus sulfuriphilus sp. nov.: an extremely acidophilic sulfur-oxidizing chemolithotroph isolated from a neutral pH environment.</title>
        <authorList>
            <person name="Falagan C."/>
            <person name="Moya-Beltran A."/>
            <person name="Quatrini R."/>
            <person name="Johnson D.B."/>
        </authorList>
    </citation>
    <scope>NUCLEOTIDE SEQUENCE [LARGE SCALE GENOMIC DNA]</scope>
    <source>
        <strain evidence="4">CJ-2</strain>
    </source>
</reference>
<evidence type="ECO:0000259" key="3">
    <source>
        <dbReference type="Pfam" id="PF01370"/>
    </source>
</evidence>
<comment type="caution">
    <text evidence="4">The sequence shown here is derived from an EMBL/GenBank/DDBJ whole genome shotgun (WGS) entry which is preliminary data.</text>
</comment>
<dbReference type="RefSeq" id="WP_123102940.1">
    <property type="nucleotide sequence ID" value="NZ_CP127527.1"/>
</dbReference>
<feature type="domain" description="NAD-dependent epimerase/dehydratase" evidence="3">
    <location>
        <begin position="3"/>
        <end position="229"/>
    </location>
</feature>
<proteinExistence type="inferred from homology"/>
<comment type="pathway">
    <text evidence="1">Bacterial outer membrane biogenesis; LPS O-antigen biosynthesis.</text>
</comment>
<comment type="similarity">
    <text evidence="2">Belongs to the NAD(P)-dependent epimerase/dehydratase family.</text>
</comment>
<evidence type="ECO:0000313" key="4">
    <source>
        <dbReference type="EMBL" id="RNF64908.1"/>
    </source>
</evidence>
<dbReference type="EMBL" id="RIZI01000147">
    <property type="protein sequence ID" value="RNF64908.1"/>
    <property type="molecule type" value="Genomic_DNA"/>
</dbReference>
<dbReference type="AlphaFoldDB" id="A0A3M8R8K7"/>
<dbReference type="OrthoDB" id="9803010at2"/>
<protein>
    <submittedName>
        <fullName evidence="4">NAD(P)-dependent oxidoreductase</fullName>
    </submittedName>
</protein>
<dbReference type="SUPFAM" id="SSF51735">
    <property type="entry name" value="NAD(P)-binding Rossmann-fold domains"/>
    <property type="match status" value="1"/>
</dbReference>
<organism evidence="4">
    <name type="scientific">Acidithiobacillus sulfuriphilus</name>
    <dbReference type="NCBI Taxonomy" id="1867749"/>
    <lineage>
        <taxon>Bacteria</taxon>
        <taxon>Pseudomonadati</taxon>
        <taxon>Pseudomonadota</taxon>
        <taxon>Acidithiobacillia</taxon>
        <taxon>Acidithiobacillales</taxon>
        <taxon>Acidithiobacillaceae</taxon>
        <taxon>Acidithiobacillus</taxon>
    </lineage>
</organism>
<dbReference type="InterPro" id="IPR036291">
    <property type="entry name" value="NAD(P)-bd_dom_sf"/>
</dbReference>
<evidence type="ECO:0000256" key="2">
    <source>
        <dbReference type="ARBA" id="ARBA00007637"/>
    </source>
</evidence>
<name>A0A3M8R8K7_9PROT</name>
<sequence>MKVLVTGATGFVGQHLIPQLLARGHTVTAVARNPSKARGFDWYEHVHFIACDIYQPRENVFQFFGLPDVVIHLAWEGLPNYKELFHFERNLFADYLFIKSLVEGGARHLLITGTCFEYGMRNGCLSEDMPSLPGNPYALAKDTLRKFVEVLPQKQDITFQWARLFYMYGNGQNQNSLIAQLDRAIDSGDPVFNMSGGEQLRDYLPVEDVATKLVNLMEHPQCTGIVNICSGEPISVRRLVEQHLAQRESHIRLNIGYYPYPDYEPMAFWGDAKKFSSITGER</sequence>
<dbReference type="Gene3D" id="3.40.50.720">
    <property type="entry name" value="NAD(P)-binding Rossmann-like Domain"/>
    <property type="match status" value="1"/>
</dbReference>
<accession>A0A3M8R8K7</accession>
<evidence type="ECO:0000256" key="1">
    <source>
        <dbReference type="ARBA" id="ARBA00005125"/>
    </source>
</evidence>
<dbReference type="PANTHER" id="PTHR43000">
    <property type="entry name" value="DTDP-D-GLUCOSE 4,6-DEHYDRATASE-RELATED"/>
    <property type="match status" value="1"/>
</dbReference>
<gene>
    <name evidence="4" type="ORF">EC580_05415</name>
</gene>
<dbReference type="Pfam" id="PF01370">
    <property type="entry name" value="Epimerase"/>
    <property type="match status" value="1"/>
</dbReference>
<dbReference type="InterPro" id="IPR001509">
    <property type="entry name" value="Epimerase_deHydtase"/>
</dbReference>